<comment type="caution">
    <text evidence="2">The sequence shown here is derived from an EMBL/GenBank/DDBJ whole genome shotgun (WGS) entry which is preliminary data.</text>
</comment>
<feature type="compositionally biased region" description="Low complexity" evidence="1">
    <location>
        <begin position="61"/>
        <end position="82"/>
    </location>
</feature>
<evidence type="ECO:0000313" key="3">
    <source>
        <dbReference type="Proteomes" id="UP000728185"/>
    </source>
</evidence>
<gene>
    <name evidence="2" type="ORF">FBUS_08648</name>
</gene>
<organism evidence="2 3">
    <name type="scientific">Fasciolopsis buskii</name>
    <dbReference type="NCBI Taxonomy" id="27845"/>
    <lineage>
        <taxon>Eukaryota</taxon>
        <taxon>Metazoa</taxon>
        <taxon>Spiralia</taxon>
        <taxon>Lophotrochozoa</taxon>
        <taxon>Platyhelminthes</taxon>
        <taxon>Trematoda</taxon>
        <taxon>Digenea</taxon>
        <taxon>Plagiorchiida</taxon>
        <taxon>Echinostomata</taxon>
        <taxon>Echinostomatoidea</taxon>
        <taxon>Fasciolidae</taxon>
        <taxon>Fasciolopsis</taxon>
    </lineage>
</organism>
<dbReference type="AlphaFoldDB" id="A0A8E0RR54"/>
<name>A0A8E0RR54_9TREM</name>
<feature type="region of interest" description="Disordered" evidence="1">
    <location>
        <begin position="54"/>
        <end position="155"/>
    </location>
</feature>
<dbReference type="EMBL" id="LUCM01010108">
    <property type="protein sequence ID" value="KAA0185922.1"/>
    <property type="molecule type" value="Genomic_DNA"/>
</dbReference>
<dbReference type="OrthoDB" id="6284622at2759"/>
<evidence type="ECO:0000313" key="2">
    <source>
        <dbReference type="EMBL" id="KAA0185922.1"/>
    </source>
</evidence>
<dbReference type="GO" id="GO:0016779">
    <property type="term" value="F:nucleotidyltransferase activity"/>
    <property type="evidence" value="ECO:0007669"/>
    <property type="project" value="UniProtKB-KW"/>
</dbReference>
<keyword evidence="2" id="KW-0808">Transferase</keyword>
<proteinExistence type="predicted"/>
<protein>
    <submittedName>
        <fullName evidence="2">Choline-phosphate cytidylyltransferase</fullName>
    </submittedName>
</protein>
<reference evidence="2" key="1">
    <citation type="submission" date="2019-05" db="EMBL/GenBank/DDBJ databases">
        <title>Annotation for the trematode Fasciolopsis buski.</title>
        <authorList>
            <person name="Choi Y.-J."/>
        </authorList>
    </citation>
    <scope>NUCLEOTIDE SEQUENCE</scope>
    <source>
        <strain evidence="2">HT</strain>
        <tissue evidence="2">Whole worm</tissue>
    </source>
</reference>
<dbReference type="Proteomes" id="UP000728185">
    <property type="component" value="Unassembled WGS sequence"/>
</dbReference>
<keyword evidence="2" id="KW-0548">Nucleotidyltransferase</keyword>
<sequence length="172" mass="19671">MMRRGSSFIQNMDNKRREIVDHLEDISHDIVRSFMHFFGSDGRLRNWFNNRRPALTDSNGDRLTSLSGSSDSIGSGSSSGSLRDSRHRRSFPGAKVNPSPKMSRKRNSSMAMLDKIKHNPDDSPQYSNLIGEEDSVVSEPELPSYDRPIQTRRSLNNYRRSLTPRKMRKLSA</sequence>
<accession>A0A8E0RR54</accession>
<evidence type="ECO:0000256" key="1">
    <source>
        <dbReference type="SAM" id="MobiDB-lite"/>
    </source>
</evidence>
<keyword evidence="3" id="KW-1185">Reference proteome</keyword>